<dbReference type="PROSITE" id="PS50011">
    <property type="entry name" value="PROTEIN_KINASE_DOM"/>
    <property type="match status" value="1"/>
</dbReference>
<keyword evidence="9" id="KW-1185">Reference proteome</keyword>
<proteinExistence type="predicted"/>
<comment type="caution">
    <text evidence="8">The sequence shown here is derived from an EMBL/GenBank/DDBJ whole genome shotgun (WGS) entry which is preliminary data.</text>
</comment>
<dbReference type="CDD" id="cd00180">
    <property type="entry name" value="PKc"/>
    <property type="match status" value="1"/>
</dbReference>
<keyword evidence="2" id="KW-0808">Transferase</keyword>
<evidence type="ECO:0000256" key="6">
    <source>
        <dbReference type="PROSITE-ProRule" id="PRU10141"/>
    </source>
</evidence>
<dbReference type="Gene3D" id="3.30.200.20">
    <property type="entry name" value="Phosphorylase Kinase, domain 1"/>
    <property type="match status" value="1"/>
</dbReference>
<dbReference type="PROSITE" id="PS00107">
    <property type="entry name" value="PROTEIN_KINASE_ATP"/>
    <property type="match status" value="1"/>
</dbReference>
<dbReference type="Proteomes" id="UP001157974">
    <property type="component" value="Unassembled WGS sequence"/>
</dbReference>
<dbReference type="InterPro" id="IPR020635">
    <property type="entry name" value="Tyr_kinase_cat_dom"/>
</dbReference>
<dbReference type="GO" id="GO:0005524">
    <property type="term" value="F:ATP binding"/>
    <property type="evidence" value="ECO:0007669"/>
    <property type="project" value="UniProtKB-UniRule"/>
</dbReference>
<dbReference type="Gene3D" id="1.10.510.10">
    <property type="entry name" value="Transferase(Phosphotransferase) domain 1"/>
    <property type="match status" value="1"/>
</dbReference>
<dbReference type="AlphaFoldDB" id="A0AAV8V1U2"/>
<evidence type="ECO:0000256" key="1">
    <source>
        <dbReference type="ARBA" id="ARBA00022527"/>
    </source>
</evidence>
<protein>
    <recommendedName>
        <fullName evidence="7">Protein kinase domain-containing protein</fullName>
    </recommendedName>
</protein>
<feature type="binding site" evidence="6">
    <location>
        <position position="30"/>
    </location>
    <ligand>
        <name>ATP</name>
        <dbReference type="ChEBI" id="CHEBI:30616"/>
    </ligand>
</feature>
<dbReference type="InterPro" id="IPR011009">
    <property type="entry name" value="Kinase-like_dom_sf"/>
</dbReference>
<dbReference type="InterPro" id="IPR017441">
    <property type="entry name" value="Protein_kinase_ATP_BS"/>
</dbReference>
<dbReference type="InterPro" id="IPR008266">
    <property type="entry name" value="Tyr_kinase_AS"/>
</dbReference>
<evidence type="ECO:0000313" key="9">
    <source>
        <dbReference type="Proteomes" id="UP001157974"/>
    </source>
</evidence>
<dbReference type="SMART" id="SM00219">
    <property type="entry name" value="TyrKc"/>
    <property type="match status" value="1"/>
</dbReference>
<organism evidence="8 9">
    <name type="scientific">Rhodosorus marinus</name>
    <dbReference type="NCBI Taxonomy" id="101924"/>
    <lineage>
        <taxon>Eukaryota</taxon>
        <taxon>Rhodophyta</taxon>
        <taxon>Stylonematophyceae</taxon>
        <taxon>Stylonematales</taxon>
        <taxon>Stylonemataceae</taxon>
        <taxon>Rhodosorus</taxon>
    </lineage>
</organism>
<evidence type="ECO:0000259" key="7">
    <source>
        <dbReference type="PROSITE" id="PS50011"/>
    </source>
</evidence>
<gene>
    <name evidence="8" type="ORF">NDN08_005524</name>
</gene>
<accession>A0AAV8V1U2</accession>
<feature type="domain" description="Protein kinase" evidence="7">
    <location>
        <begin position="3"/>
        <end position="231"/>
    </location>
</feature>
<dbReference type="Pfam" id="PF00069">
    <property type="entry name" value="Pkinase"/>
    <property type="match status" value="1"/>
</dbReference>
<dbReference type="InterPro" id="IPR000719">
    <property type="entry name" value="Prot_kinase_dom"/>
</dbReference>
<dbReference type="GO" id="GO:0004674">
    <property type="term" value="F:protein serine/threonine kinase activity"/>
    <property type="evidence" value="ECO:0007669"/>
    <property type="project" value="UniProtKB-KW"/>
</dbReference>
<keyword evidence="5 6" id="KW-0067">ATP-binding</keyword>
<dbReference type="PANTHER" id="PTHR24353">
    <property type="entry name" value="CYCLIC NUCLEOTIDE-DEPENDENT PROTEIN KINASE"/>
    <property type="match status" value="1"/>
</dbReference>
<evidence type="ECO:0000313" key="8">
    <source>
        <dbReference type="EMBL" id="KAJ8908820.1"/>
    </source>
</evidence>
<reference evidence="8 9" key="1">
    <citation type="journal article" date="2023" name="Nat. Commun.">
        <title>Origin of minicircular mitochondrial genomes in red algae.</title>
        <authorList>
            <person name="Lee Y."/>
            <person name="Cho C.H."/>
            <person name="Lee Y.M."/>
            <person name="Park S.I."/>
            <person name="Yang J.H."/>
            <person name="West J.A."/>
            <person name="Bhattacharya D."/>
            <person name="Yoon H.S."/>
        </authorList>
    </citation>
    <scope>NUCLEOTIDE SEQUENCE [LARGE SCALE GENOMIC DNA]</scope>
    <source>
        <strain evidence="8 9">CCMP1338</strain>
        <tissue evidence="8">Whole cell</tissue>
    </source>
</reference>
<keyword evidence="1" id="KW-0723">Serine/threonine-protein kinase</keyword>
<evidence type="ECO:0000256" key="5">
    <source>
        <dbReference type="ARBA" id="ARBA00022840"/>
    </source>
</evidence>
<dbReference type="EMBL" id="JAMWBK010000001">
    <property type="protein sequence ID" value="KAJ8908820.1"/>
    <property type="molecule type" value="Genomic_DNA"/>
</dbReference>
<dbReference type="PROSITE" id="PS00109">
    <property type="entry name" value="PROTEIN_KINASE_TYR"/>
    <property type="match status" value="1"/>
</dbReference>
<evidence type="ECO:0000256" key="2">
    <source>
        <dbReference type="ARBA" id="ARBA00022679"/>
    </source>
</evidence>
<dbReference type="GO" id="GO:0004713">
    <property type="term" value="F:protein tyrosine kinase activity"/>
    <property type="evidence" value="ECO:0007669"/>
    <property type="project" value="InterPro"/>
</dbReference>
<keyword evidence="4" id="KW-0418">Kinase</keyword>
<keyword evidence="3 6" id="KW-0547">Nucleotide-binding</keyword>
<name>A0AAV8V1U2_9RHOD</name>
<evidence type="ECO:0000256" key="4">
    <source>
        <dbReference type="ARBA" id="ARBA00022777"/>
    </source>
</evidence>
<dbReference type="SUPFAM" id="SSF56112">
    <property type="entry name" value="Protein kinase-like (PK-like)"/>
    <property type="match status" value="1"/>
</dbReference>
<evidence type="ECO:0000256" key="3">
    <source>
        <dbReference type="ARBA" id="ARBA00022741"/>
    </source>
</evidence>
<sequence length="231" mass="25250">MWCEFGRYLGEGSTAHVVEGRLGNLNVAVKCIRRNSKVHTDGYYLSEIESLKRIGGSHPNLVRLQLVYEDSTNIYVCMNAVRGYHPEPGADRGVAAGLIHCLEHLRESGVVHRDIAARNILVEPSGNPVLIDFGFACPAGVVADPFPPLENLPPELQGFTGRPAHAAEDLFALGVVLRDLYPIDEAALSLADAITAQQPEDRLGYDGDMSDAKAHEFFRGFDWGRTALGRL</sequence>